<accession>A0A659Q916</accession>
<organism evidence="2 3">
    <name type="scientific">Salmonella enterica subsp. enterica serovar Wilhelmsburg</name>
    <dbReference type="NCBI Taxonomy" id="1960126"/>
    <lineage>
        <taxon>Bacteria</taxon>
        <taxon>Pseudomonadati</taxon>
        <taxon>Pseudomonadota</taxon>
        <taxon>Gammaproteobacteria</taxon>
        <taxon>Enterobacterales</taxon>
        <taxon>Enterobacteriaceae</taxon>
        <taxon>Salmonella</taxon>
    </lineage>
</organism>
<reference evidence="2 3" key="1">
    <citation type="submission" date="2018-03" db="EMBL/GenBank/DDBJ databases">
        <title>Non-Typhoidal Salmonella genome sequencing and assembly.</title>
        <authorList>
            <person name="Matchawe C."/>
        </authorList>
    </citation>
    <scope>NUCLEOTIDE SEQUENCE [LARGE SCALE GENOMIC DNA]</scope>
    <source>
        <strain evidence="2 3">31evb</strain>
    </source>
</reference>
<feature type="non-terminal residue" evidence="2">
    <location>
        <position position="1"/>
    </location>
</feature>
<evidence type="ECO:0000259" key="1">
    <source>
        <dbReference type="Pfam" id="PF12137"/>
    </source>
</evidence>
<name>A0A659Q916_SALET</name>
<dbReference type="EMBL" id="PYKG01000172">
    <property type="protein sequence ID" value="TGC82867.1"/>
    <property type="molecule type" value="Genomic_DNA"/>
</dbReference>
<dbReference type="AlphaFoldDB" id="A0A659Q916"/>
<dbReference type="Proteomes" id="UP000297846">
    <property type="component" value="Unassembled WGS sequence"/>
</dbReference>
<comment type="caution">
    <text evidence="2">The sequence shown here is derived from an EMBL/GenBank/DDBJ whole genome shotgun (WGS) entry which is preliminary data.</text>
</comment>
<dbReference type="Gene3D" id="6.10.140.1500">
    <property type="match status" value="1"/>
</dbReference>
<dbReference type="RefSeq" id="WP_135421198.1">
    <property type="nucleotide sequence ID" value="NZ_PYKG01000172.1"/>
</dbReference>
<dbReference type="Pfam" id="PF12137">
    <property type="entry name" value="RapA_C"/>
    <property type="match status" value="1"/>
</dbReference>
<evidence type="ECO:0000313" key="2">
    <source>
        <dbReference type="EMBL" id="TGC82867.1"/>
    </source>
</evidence>
<dbReference type="GO" id="GO:0016817">
    <property type="term" value="F:hydrolase activity, acting on acid anhydrides"/>
    <property type="evidence" value="ECO:0007669"/>
    <property type="project" value="InterPro"/>
</dbReference>
<sequence length="79" mass="8848">LGETQIETSARALIDNARREADEKLSGELSRLEALRAVNPNIRDDELAAIDSNRQQVLESLNQAGWRLDALRLIVVTHQ</sequence>
<proteinExistence type="predicted"/>
<feature type="domain" description="RNA polymerase recycling bacterial C-terminal" evidence="1">
    <location>
        <begin position="3"/>
        <end position="76"/>
    </location>
</feature>
<evidence type="ECO:0000313" key="3">
    <source>
        <dbReference type="Proteomes" id="UP000297846"/>
    </source>
</evidence>
<protein>
    <recommendedName>
        <fullName evidence="1">RNA polymerase recycling bacterial C-terminal domain-containing protein</fullName>
    </recommendedName>
</protein>
<dbReference type="InterPro" id="IPR022737">
    <property type="entry name" value="RapA_C"/>
</dbReference>
<gene>
    <name evidence="2" type="ORF">C9F02_23230</name>
</gene>